<evidence type="ECO:0000256" key="7">
    <source>
        <dbReference type="SAM" id="MobiDB-lite"/>
    </source>
</evidence>
<feature type="domain" description="Trehalose synthase N-terminal" evidence="9">
    <location>
        <begin position="211"/>
        <end position="368"/>
    </location>
</feature>
<dbReference type="InterPro" id="IPR052078">
    <property type="entry name" value="Trehalose_Metab_GTase"/>
</dbReference>
<comment type="caution">
    <text evidence="10">The sequence shown here is derived from an EMBL/GenBank/DDBJ whole genome shotgun (WGS) entry which is preliminary data.</text>
</comment>
<dbReference type="Proteomes" id="UP000789739">
    <property type="component" value="Unassembled WGS sequence"/>
</dbReference>
<comment type="similarity">
    <text evidence="1">Belongs to the glycosyltransferase group 1 family. Glycosyltransferase 4 subfamily.</text>
</comment>
<dbReference type="GO" id="GO:0006006">
    <property type="term" value="P:glucose metabolic process"/>
    <property type="evidence" value="ECO:0007669"/>
    <property type="project" value="UniProtKB-KW"/>
</dbReference>
<gene>
    <name evidence="10" type="ORF">PBRASI_LOCUS3042</name>
</gene>
<dbReference type="Pfam" id="PF21269">
    <property type="entry name" value="TreT_GT1"/>
    <property type="match status" value="1"/>
</dbReference>
<dbReference type="Pfam" id="PF00534">
    <property type="entry name" value="Glycos_transf_1"/>
    <property type="match status" value="1"/>
</dbReference>
<keyword evidence="3" id="KW-0313">Glucose metabolism</keyword>
<dbReference type="InterPro" id="IPR001296">
    <property type="entry name" value="Glyco_trans_1"/>
</dbReference>
<evidence type="ECO:0000259" key="9">
    <source>
        <dbReference type="Pfam" id="PF21269"/>
    </source>
</evidence>
<dbReference type="OrthoDB" id="937291at2759"/>
<evidence type="ECO:0000256" key="4">
    <source>
        <dbReference type="ARBA" id="ARBA00022676"/>
    </source>
</evidence>
<evidence type="ECO:0000313" key="11">
    <source>
        <dbReference type="Proteomes" id="UP000789739"/>
    </source>
</evidence>
<organism evidence="10 11">
    <name type="scientific">Paraglomus brasilianum</name>
    <dbReference type="NCBI Taxonomy" id="144538"/>
    <lineage>
        <taxon>Eukaryota</taxon>
        <taxon>Fungi</taxon>
        <taxon>Fungi incertae sedis</taxon>
        <taxon>Mucoromycota</taxon>
        <taxon>Glomeromycotina</taxon>
        <taxon>Glomeromycetes</taxon>
        <taxon>Paraglomerales</taxon>
        <taxon>Paraglomeraceae</taxon>
        <taxon>Paraglomus</taxon>
    </lineage>
</organism>
<accession>A0A9N8ZXA7</accession>
<evidence type="ECO:0000256" key="1">
    <source>
        <dbReference type="ARBA" id="ARBA00009481"/>
    </source>
</evidence>
<evidence type="ECO:0000256" key="3">
    <source>
        <dbReference type="ARBA" id="ARBA00022526"/>
    </source>
</evidence>
<reference evidence="10" key="1">
    <citation type="submission" date="2021-06" db="EMBL/GenBank/DDBJ databases">
        <authorList>
            <person name="Kallberg Y."/>
            <person name="Tangrot J."/>
            <person name="Rosling A."/>
        </authorList>
    </citation>
    <scope>NUCLEOTIDE SEQUENCE</scope>
    <source>
        <strain evidence="10">BR232B</strain>
    </source>
</reference>
<keyword evidence="11" id="KW-1185">Reference proteome</keyword>
<dbReference type="PANTHER" id="PTHR47779">
    <property type="entry name" value="SYNTHASE (CCG-9), PUTATIVE (AFU_ORTHOLOGUE AFUA_3G12100)-RELATED"/>
    <property type="match status" value="1"/>
</dbReference>
<dbReference type="PANTHER" id="PTHR47779:SF1">
    <property type="entry name" value="SYNTHASE (CCG-9), PUTATIVE (AFU_ORTHOLOGUE AFUA_3G12100)-RELATED"/>
    <property type="match status" value="1"/>
</dbReference>
<evidence type="ECO:0000256" key="6">
    <source>
        <dbReference type="ARBA" id="ARBA00023277"/>
    </source>
</evidence>
<dbReference type="GO" id="GO:0016757">
    <property type="term" value="F:glycosyltransferase activity"/>
    <property type="evidence" value="ECO:0007669"/>
    <property type="project" value="UniProtKB-KW"/>
</dbReference>
<sequence length="700" mass="78995">MSFHPMRNTSIHQAVYLGLEMDYNHDTDRCEYALCVHDGTYAIDYEVDSIDLHRTQSMAVKTEIVLSVVLDRITRYLRSNGYKLSSIGLSSEVNGTNGKPGPVLIDPKEIASSFWFDLDALPFIIGTRGSTVDERASSAARKSVIWLSPQIPGSIPRISVGFRHEVEVDLNGMIKLCDLIDYRKTVKAETWEVISCIAHELRTKKVKASFFSATPQGGGVALMRHALIRLCRLLGLDISWYVAKPSPEIFDITKRKFHNVLQGVATESTVLLSHEKEAFIEWSDTNVKRYWSDKEGPIRTSDVIIIDDPQLCGIIPHIKKLNPSCKVIYRSHIEIRSDLIKENPEGPQAITWNFIWQFISLADLFVSHPIKGFIPDCIPPHKYVLLGASTDALDGLNKEMSDADIEYYQLIFNRLSNDQCEIKIDFTRPYIIQIARFDPSKGIPHVIESFRLLREKLAGTDLRLPSLIICGTGSIDDPDGTVVYKETWDLIRQPKYASVAGDISAVRLPACDQLFNTLLRKAHVALQLSTREGFEIKVTEALHKGVPVVAFRAGGIPLQIRDGENGFLVDVADETTVADRLFDLLTNADLYERMSTTAKRTVSEEFFNVYQTLNWLYMINHFADLRREKDSHIDSKKVNSDVGHGRWIKEFWQEEYAKGRFHFPTDANGNVITYDEEIEATDGIPSTPVTSAPTSPSDRL</sequence>
<dbReference type="InterPro" id="IPR049438">
    <property type="entry name" value="TreT_GT1"/>
</dbReference>
<keyword evidence="6" id="KW-0119">Carbohydrate metabolism</keyword>
<evidence type="ECO:0000256" key="5">
    <source>
        <dbReference type="ARBA" id="ARBA00022679"/>
    </source>
</evidence>
<evidence type="ECO:0000259" key="8">
    <source>
        <dbReference type="Pfam" id="PF00534"/>
    </source>
</evidence>
<evidence type="ECO:0000256" key="2">
    <source>
        <dbReference type="ARBA" id="ARBA00011738"/>
    </source>
</evidence>
<protein>
    <submittedName>
        <fullName evidence="10">5651_t:CDS:1</fullName>
    </submittedName>
</protein>
<feature type="compositionally biased region" description="Low complexity" evidence="7">
    <location>
        <begin position="685"/>
        <end position="700"/>
    </location>
</feature>
<keyword evidence="4" id="KW-0328">Glycosyltransferase</keyword>
<proteinExistence type="inferred from homology"/>
<dbReference type="AlphaFoldDB" id="A0A9N8ZXA7"/>
<dbReference type="SUPFAM" id="SSF53756">
    <property type="entry name" value="UDP-Glycosyltransferase/glycogen phosphorylase"/>
    <property type="match status" value="1"/>
</dbReference>
<name>A0A9N8ZXA7_9GLOM</name>
<evidence type="ECO:0000313" key="10">
    <source>
        <dbReference type="EMBL" id="CAG8509630.1"/>
    </source>
</evidence>
<comment type="subunit">
    <text evidence="2">Homodimer.</text>
</comment>
<keyword evidence="5" id="KW-0808">Transferase</keyword>
<feature type="domain" description="Glycosyl transferase family 1" evidence="8">
    <location>
        <begin position="424"/>
        <end position="600"/>
    </location>
</feature>
<dbReference type="Gene3D" id="3.40.50.2000">
    <property type="entry name" value="Glycogen Phosphorylase B"/>
    <property type="match status" value="2"/>
</dbReference>
<feature type="region of interest" description="Disordered" evidence="7">
    <location>
        <begin position="678"/>
        <end position="700"/>
    </location>
</feature>
<dbReference type="EMBL" id="CAJVPI010000261">
    <property type="protein sequence ID" value="CAG8509630.1"/>
    <property type="molecule type" value="Genomic_DNA"/>
</dbReference>